<evidence type="ECO:0000313" key="4">
    <source>
        <dbReference type="Proteomes" id="UP001320148"/>
    </source>
</evidence>
<dbReference type="Gene3D" id="3.60.21.10">
    <property type="match status" value="1"/>
</dbReference>
<protein>
    <submittedName>
        <fullName evidence="3">Metallophosphoesterase</fullName>
    </submittedName>
</protein>
<dbReference type="EMBL" id="AP024488">
    <property type="protein sequence ID" value="BCS97661.1"/>
    <property type="molecule type" value="Genomic_DNA"/>
</dbReference>
<accession>A0ABN6F6M9</accession>
<dbReference type="InterPro" id="IPR029052">
    <property type="entry name" value="Metallo-depent_PP-like"/>
</dbReference>
<proteinExistence type="inferred from homology"/>
<feature type="domain" description="Calcineurin-like phosphoesterase" evidence="2">
    <location>
        <begin position="1"/>
        <end position="201"/>
    </location>
</feature>
<dbReference type="PANTHER" id="PTHR37523:SF1">
    <property type="entry name" value="CALCINEURIN-LIKE PHOSPHOESTERASE DOMAIN-CONTAINING PROTEIN"/>
    <property type="match status" value="1"/>
</dbReference>
<organism evidence="3 4">
    <name type="scientific">Desulfoluna limicola</name>
    <dbReference type="NCBI Taxonomy" id="2810562"/>
    <lineage>
        <taxon>Bacteria</taxon>
        <taxon>Pseudomonadati</taxon>
        <taxon>Thermodesulfobacteriota</taxon>
        <taxon>Desulfobacteria</taxon>
        <taxon>Desulfobacterales</taxon>
        <taxon>Desulfolunaceae</taxon>
        <taxon>Desulfoluna</taxon>
    </lineage>
</organism>
<dbReference type="PANTHER" id="PTHR37523">
    <property type="entry name" value="METALLOPHOSPHOESTERASE"/>
    <property type="match status" value="1"/>
</dbReference>
<dbReference type="Pfam" id="PF12850">
    <property type="entry name" value="Metallophos_2"/>
    <property type="match status" value="1"/>
</dbReference>
<dbReference type="InterPro" id="IPR024654">
    <property type="entry name" value="Calcineurin-like_PHP_lpxH"/>
</dbReference>
<dbReference type="RefSeq" id="WP_236889064.1">
    <property type="nucleotide sequence ID" value="NZ_AP024488.1"/>
</dbReference>
<evidence type="ECO:0000259" key="2">
    <source>
        <dbReference type="Pfam" id="PF12850"/>
    </source>
</evidence>
<keyword evidence="4" id="KW-1185">Reference proteome</keyword>
<sequence length="218" mass="23085">MQILLLSDIHGHTEQLVKLADAIDEADLVCLCGDLTSFQGPAAALRVVEAVKKPLDQLVAVSGNCDDKTVEGSLVEKGVGVHGQVRSVGNISILGLGGSLVTPFRTPNEYREEELASALSQAMEENSVSSPLVLLSHQPPFQSCADRLASGGHAGSRAVREFIEKHRPIACLTGHIHESHGIERQNGTLIVNPGALAQGRYARVFITEKGAQAELGAL</sequence>
<gene>
    <name evidence="3" type="ORF">DSLASN_32930</name>
</gene>
<reference evidence="3 4" key="1">
    <citation type="submission" date="2021-02" db="EMBL/GenBank/DDBJ databases">
        <title>Complete genome of Desulfoluna sp. strain ASN36.</title>
        <authorList>
            <person name="Takahashi A."/>
            <person name="Kojima H."/>
            <person name="Fukui M."/>
        </authorList>
    </citation>
    <scope>NUCLEOTIDE SEQUENCE [LARGE SCALE GENOMIC DNA]</scope>
    <source>
        <strain evidence="3 4">ASN36</strain>
    </source>
</reference>
<dbReference type="SUPFAM" id="SSF56300">
    <property type="entry name" value="Metallo-dependent phosphatases"/>
    <property type="match status" value="1"/>
</dbReference>
<dbReference type="Proteomes" id="UP001320148">
    <property type="component" value="Chromosome"/>
</dbReference>
<evidence type="ECO:0000256" key="1">
    <source>
        <dbReference type="ARBA" id="ARBA00008950"/>
    </source>
</evidence>
<comment type="similarity">
    <text evidence="1">Belongs to the metallophosphoesterase superfamily. YfcE family.</text>
</comment>
<name>A0ABN6F6M9_9BACT</name>
<evidence type="ECO:0000313" key="3">
    <source>
        <dbReference type="EMBL" id="BCS97661.1"/>
    </source>
</evidence>